<dbReference type="EMBL" id="JAICCE010000005">
    <property type="protein sequence ID" value="KAG9277693.1"/>
    <property type="molecule type" value="Genomic_DNA"/>
</dbReference>
<gene>
    <name evidence="1" type="ORF">AMEX_G7723</name>
</gene>
<sequence length="235" mass="26352">MIPCIKLYLFCSKGFRGTSDFDVVVTSRADLTITSVPFVRRQPTTQSKSPLREMSTMPSVRKVNLVEAKVVSVTPTTRTIPIRGTERELQECLISDGTDKITLQLWEHHINAVQMLSSYRFTDLSTRVFKGKVQLTTTLSTAVEKIPNLRVSDTAISTPEPAVNSVTGSVYALELRAVMKCSICGNKQDKLDHRTVFHRCQSCNMKQKTATFIKLLSGMLRIQTDSEKHTLAVPW</sequence>
<dbReference type="Proteomes" id="UP000752171">
    <property type="component" value="Unassembled WGS sequence"/>
</dbReference>
<dbReference type="AlphaFoldDB" id="A0A8T2M079"/>
<proteinExistence type="predicted"/>
<comment type="caution">
    <text evidence="1">The sequence shown here is derived from an EMBL/GenBank/DDBJ whole genome shotgun (WGS) entry which is preliminary data.</text>
</comment>
<dbReference type="SUPFAM" id="SSF50249">
    <property type="entry name" value="Nucleic acid-binding proteins"/>
    <property type="match status" value="1"/>
</dbReference>
<protein>
    <recommendedName>
        <fullName evidence="3">Replication protein A OB domain-containing protein</fullName>
    </recommendedName>
</protein>
<evidence type="ECO:0000313" key="2">
    <source>
        <dbReference type="Proteomes" id="UP000752171"/>
    </source>
</evidence>
<reference evidence="1 2" key="1">
    <citation type="submission" date="2021-07" db="EMBL/GenBank/DDBJ databases">
        <authorList>
            <person name="Imarazene B."/>
            <person name="Zahm M."/>
            <person name="Klopp C."/>
            <person name="Cabau C."/>
            <person name="Beille S."/>
            <person name="Jouanno E."/>
            <person name="Castinel A."/>
            <person name="Lluch J."/>
            <person name="Gil L."/>
            <person name="Kuchtly C."/>
            <person name="Lopez Roques C."/>
            <person name="Donnadieu C."/>
            <person name="Parrinello H."/>
            <person name="Journot L."/>
            <person name="Du K."/>
            <person name="Schartl M."/>
            <person name="Retaux S."/>
            <person name="Guiguen Y."/>
        </authorList>
    </citation>
    <scope>NUCLEOTIDE SEQUENCE [LARGE SCALE GENOMIC DNA]</scope>
    <source>
        <strain evidence="1">Pach_M1</strain>
        <tissue evidence="1">Testis</tissue>
    </source>
</reference>
<organism evidence="1 2">
    <name type="scientific">Astyanax mexicanus</name>
    <name type="common">Blind cave fish</name>
    <name type="synonym">Astyanax fasciatus mexicanus</name>
    <dbReference type="NCBI Taxonomy" id="7994"/>
    <lineage>
        <taxon>Eukaryota</taxon>
        <taxon>Metazoa</taxon>
        <taxon>Chordata</taxon>
        <taxon>Craniata</taxon>
        <taxon>Vertebrata</taxon>
        <taxon>Euteleostomi</taxon>
        <taxon>Actinopterygii</taxon>
        <taxon>Neopterygii</taxon>
        <taxon>Teleostei</taxon>
        <taxon>Ostariophysi</taxon>
        <taxon>Characiformes</taxon>
        <taxon>Characoidei</taxon>
        <taxon>Acestrorhamphidae</taxon>
        <taxon>Acestrorhamphinae</taxon>
        <taxon>Astyanax</taxon>
    </lineage>
</organism>
<dbReference type="InterPro" id="IPR012340">
    <property type="entry name" value="NA-bd_OB-fold"/>
</dbReference>
<dbReference type="Gene3D" id="2.40.50.140">
    <property type="entry name" value="Nucleic acid-binding proteins"/>
    <property type="match status" value="1"/>
</dbReference>
<evidence type="ECO:0000313" key="1">
    <source>
        <dbReference type="EMBL" id="KAG9277693.1"/>
    </source>
</evidence>
<evidence type="ECO:0008006" key="3">
    <source>
        <dbReference type="Google" id="ProtNLM"/>
    </source>
</evidence>
<name>A0A8T2M079_ASTMX</name>
<accession>A0A8T2M079</accession>